<organism evidence="2 3">
    <name type="scientific">Meloidogyne hapla</name>
    <name type="common">Root-knot nematode worm</name>
    <dbReference type="NCBI Taxonomy" id="6305"/>
    <lineage>
        <taxon>Eukaryota</taxon>
        <taxon>Metazoa</taxon>
        <taxon>Ecdysozoa</taxon>
        <taxon>Nematoda</taxon>
        <taxon>Chromadorea</taxon>
        <taxon>Rhabditida</taxon>
        <taxon>Tylenchina</taxon>
        <taxon>Tylenchomorpha</taxon>
        <taxon>Tylenchoidea</taxon>
        <taxon>Meloidogynidae</taxon>
        <taxon>Meloidogyninae</taxon>
        <taxon>Meloidogyne</taxon>
    </lineage>
</organism>
<dbReference type="Proteomes" id="UP000095281">
    <property type="component" value="Unplaced"/>
</dbReference>
<feature type="compositionally biased region" description="Pro residues" evidence="1">
    <location>
        <begin position="1"/>
        <end position="13"/>
    </location>
</feature>
<feature type="region of interest" description="Disordered" evidence="1">
    <location>
        <begin position="1"/>
        <end position="30"/>
    </location>
</feature>
<reference evidence="3" key="1">
    <citation type="submission" date="2016-11" db="UniProtKB">
        <authorList>
            <consortium name="WormBaseParasite"/>
        </authorList>
    </citation>
    <scope>IDENTIFICATION</scope>
</reference>
<accession>A0A1I8BUK7</accession>
<protein>
    <submittedName>
        <fullName evidence="3">UBA domain-containing protein</fullName>
    </submittedName>
</protein>
<name>A0A1I8BUK7_MELHA</name>
<sequence>MIPFAEEPPPPPIIATNNRGQGPLSNEANNPNDFASKLLGQFFPLNGAGDNNKPISGASPPRMAAAPLAGSPFDLFSGGGLAASQSATPNPLLQMLSQGSTLEQITTLARNLLQMSNGNKEMLVGE</sequence>
<dbReference type="AlphaFoldDB" id="A0A1I8BUK7"/>
<dbReference type="WBParaSite" id="MhA1_Contig650.frz3.gene1">
    <property type="protein sequence ID" value="MhA1_Contig650.frz3.gene1"/>
    <property type="gene ID" value="MhA1_Contig650.frz3.gene1"/>
</dbReference>
<evidence type="ECO:0000313" key="3">
    <source>
        <dbReference type="WBParaSite" id="MhA1_Contig650.frz3.gene1"/>
    </source>
</evidence>
<evidence type="ECO:0000256" key="1">
    <source>
        <dbReference type="SAM" id="MobiDB-lite"/>
    </source>
</evidence>
<feature type="compositionally biased region" description="Polar residues" evidence="1">
    <location>
        <begin position="16"/>
        <end position="30"/>
    </location>
</feature>
<proteinExistence type="predicted"/>
<keyword evidence="2" id="KW-1185">Reference proteome</keyword>
<evidence type="ECO:0000313" key="2">
    <source>
        <dbReference type="Proteomes" id="UP000095281"/>
    </source>
</evidence>